<evidence type="ECO:0000256" key="1">
    <source>
        <dbReference type="SAM" id="Phobius"/>
    </source>
</evidence>
<gene>
    <name evidence="3" type="ORF">IFM89_038626</name>
</gene>
<dbReference type="AlphaFoldDB" id="A0A835IF25"/>
<dbReference type="InterPro" id="IPR002130">
    <property type="entry name" value="Cyclophilin-type_PPIase_dom"/>
</dbReference>
<dbReference type="EMBL" id="JADFTS010000003">
    <property type="protein sequence ID" value="KAF9617780.1"/>
    <property type="molecule type" value="Genomic_DNA"/>
</dbReference>
<reference evidence="3 4" key="1">
    <citation type="submission" date="2020-10" db="EMBL/GenBank/DDBJ databases">
        <title>The Coptis chinensis genome and diversification of protoberbering-type alkaloids.</title>
        <authorList>
            <person name="Wang B."/>
            <person name="Shu S."/>
            <person name="Song C."/>
            <person name="Liu Y."/>
        </authorList>
    </citation>
    <scope>NUCLEOTIDE SEQUENCE [LARGE SCALE GENOMIC DNA]</scope>
    <source>
        <strain evidence="3">HL-2020</strain>
        <tissue evidence="3">Leaf</tissue>
    </source>
</reference>
<keyword evidence="1" id="KW-0812">Transmembrane</keyword>
<organism evidence="3 4">
    <name type="scientific">Coptis chinensis</name>
    <dbReference type="NCBI Taxonomy" id="261450"/>
    <lineage>
        <taxon>Eukaryota</taxon>
        <taxon>Viridiplantae</taxon>
        <taxon>Streptophyta</taxon>
        <taxon>Embryophyta</taxon>
        <taxon>Tracheophyta</taxon>
        <taxon>Spermatophyta</taxon>
        <taxon>Magnoliopsida</taxon>
        <taxon>Ranunculales</taxon>
        <taxon>Ranunculaceae</taxon>
        <taxon>Coptidoideae</taxon>
        <taxon>Coptis</taxon>
    </lineage>
</organism>
<dbReference type="InterPro" id="IPR029000">
    <property type="entry name" value="Cyclophilin-like_dom_sf"/>
</dbReference>
<keyword evidence="1" id="KW-0472">Membrane</keyword>
<feature type="transmembrane region" description="Helical" evidence="1">
    <location>
        <begin position="12"/>
        <end position="35"/>
    </location>
</feature>
<evidence type="ECO:0000313" key="3">
    <source>
        <dbReference type="EMBL" id="KAF9617780.1"/>
    </source>
</evidence>
<evidence type="ECO:0000313" key="4">
    <source>
        <dbReference type="Proteomes" id="UP000631114"/>
    </source>
</evidence>
<dbReference type="Proteomes" id="UP000631114">
    <property type="component" value="Unassembled WGS sequence"/>
</dbReference>
<protein>
    <recommendedName>
        <fullName evidence="2">PPIase cyclophilin-type domain-containing protein</fullName>
    </recommendedName>
</protein>
<keyword evidence="4" id="KW-1185">Reference proteome</keyword>
<accession>A0A835IF25</accession>
<dbReference type="OrthoDB" id="532384at2759"/>
<dbReference type="Gene3D" id="2.40.100.10">
    <property type="entry name" value="Cyclophilin-like"/>
    <property type="match status" value="1"/>
</dbReference>
<dbReference type="PANTHER" id="PTHR46873">
    <property type="entry name" value="EXPRESSED PROTEIN"/>
    <property type="match status" value="1"/>
</dbReference>
<dbReference type="FunFam" id="2.40.100.10:FF:000086">
    <property type="entry name" value="Predicted protein"/>
    <property type="match status" value="1"/>
</dbReference>
<evidence type="ECO:0000259" key="2">
    <source>
        <dbReference type="Pfam" id="PF00160"/>
    </source>
</evidence>
<comment type="caution">
    <text evidence="3">The sequence shown here is derived from an EMBL/GenBank/DDBJ whole genome shotgun (WGS) entry which is preliminary data.</text>
</comment>
<dbReference type="PROSITE" id="PS51257">
    <property type="entry name" value="PROKAR_LIPOPROTEIN"/>
    <property type="match status" value="1"/>
</dbReference>
<sequence>MGRKPPNADSETSRCVFLILFLMGVVSCSLVYMVISSAFRAKNNVTVSSFDSGLLEESSKGGNLVVVKNEERDCCKGIEHLELWGAAVKWGSEFKFNSSEECCKACKSMCTGKDGPCLCDSWVFCGNKQACGSKFGECWLKKQKDTLTPDKQDSGDQVIWTSGLIFGKGEGIVGLGTEYGVLHVKLLPECAPNSVNYILELLGMRHCAGCQLYRAEGRGSSWDSEGNHIKDAPFGPPFALIQGTLEAEGTTFSKSPTEGCPTITRGSVAWVDNGPEFFISLANHNEWKKDYTVFGVVLPEDMEIAEKIAKLPTTPDVWNNINVSVLEKPVPLRFQRIKNNNVNLNLKTNSNSDSNGA</sequence>
<dbReference type="SUPFAM" id="SSF50891">
    <property type="entry name" value="Cyclophilin-like"/>
    <property type="match status" value="1"/>
</dbReference>
<proteinExistence type="predicted"/>
<dbReference type="GO" id="GO:0003755">
    <property type="term" value="F:peptidyl-prolyl cis-trans isomerase activity"/>
    <property type="evidence" value="ECO:0007669"/>
    <property type="project" value="InterPro"/>
</dbReference>
<dbReference type="PANTHER" id="PTHR46873:SF1">
    <property type="entry name" value="EXPRESSED PROTEIN"/>
    <property type="match status" value="1"/>
</dbReference>
<keyword evidence="1" id="KW-1133">Transmembrane helix</keyword>
<feature type="domain" description="PPIase cyclophilin-type" evidence="2">
    <location>
        <begin position="176"/>
        <end position="325"/>
    </location>
</feature>
<dbReference type="Pfam" id="PF00160">
    <property type="entry name" value="Pro_isomerase"/>
    <property type="match status" value="1"/>
</dbReference>
<name>A0A835IF25_9MAGN</name>